<organism evidence="6 7">
    <name type="scientific">Streptomyces glaucosporus</name>
    <dbReference type="NCBI Taxonomy" id="284044"/>
    <lineage>
        <taxon>Bacteria</taxon>
        <taxon>Bacillati</taxon>
        <taxon>Actinomycetota</taxon>
        <taxon>Actinomycetes</taxon>
        <taxon>Kitasatosporales</taxon>
        <taxon>Streptomycetaceae</taxon>
        <taxon>Streptomyces</taxon>
    </lineage>
</organism>
<evidence type="ECO:0000313" key="6">
    <source>
        <dbReference type="EMBL" id="GAA2417236.1"/>
    </source>
</evidence>
<evidence type="ECO:0000256" key="1">
    <source>
        <dbReference type="ARBA" id="ARBA00022723"/>
    </source>
</evidence>
<dbReference type="CDD" id="cd10917">
    <property type="entry name" value="CE4_NodB_like_6s_7s"/>
    <property type="match status" value="1"/>
</dbReference>
<feature type="compositionally biased region" description="Low complexity" evidence="3">
    <location>
        <begin position="1"/>
        <end position="21"/>
    </location>
</feature>
<accession>A0ABN3J013</accession>
<evidence type="ECO:0000256" key="4">
    <source>
        <dbReference type="SAM" id="Phobius"/>
    </source>
</evidence>
<gene>
    <name evidence="6" type="ORF">GCM10010420_54370</name>
</gene>
<keyword evidence="4" id="KW-0472">Membrane</keyword>
<reference evidence="6 7" key="1">
    <citation type="journal article" date="2019" name="Int. J. Syst. Evol. Microbiol.">
        <title>The Global Catalogue of Microorganisms (GCM) 10K type strain sequencing project: providing services to taxonomists for standard genome sequencing and annotation.</title>
        <authorList>
            <consortium name="The Broad Institute Genomics Platform"/>
            <consortium name="The Broad Institute Genome Sequencing Center for Infectious Disease"/>
            <person name="Wu L."/>
            <person name="Ma J."/>
        </authorList>
    </citation>
    <scope>NUCLEOTIDE SEQUENCE [LARGE SCALE GENOMIC DNA]</scope>
    <source>
        <strain evidence="6 7">JCM 6921</strain>
    </source>
</reference>
<protein>
    <recommendedName>
        <fullName evidence="5">NodB homology domain-containing protein</fullName>
    </recommendedName>
</protein>
<comment type="caution">
    <text evidence="6">The sequence shown here is derived from an EMBL/GenBank/DDBJ whole genome shotgun (WGS) entry which is preliminary data.</text>
</comment>
<proteinExistence type="predicted"/>
<dbReference type="PROSITE" id="PS51677">
    <property type="entry name" value="NODB"/>
    <property type="match status" value="1"/>
</dbReference>
<dbReference type="InterPro" id="IPR002509">
    <property type="entry name" value="NODB_dom"/>
</dbReference>
<dbReference type="Proteomes" id="UP001500058">
    <property type="component" value="Unassembled WGS sequence"/>
</dbReference>
<feature type="transmembrane region" description="Helical" evidence="4">
    <location>
        <begin position="36"/>
        <end position="57"/>
    </location>
</feature>
<dbReference type="EMBL" id="BAAATJ010000039">
    <property type="protein sequence ID" value="GAA2417236.1"/>
    <property type="molecule type" value="Genomic_DNA"/>
</dbReference>
<evidence type="ECO:0000256" key="3">
    <source>
        <dbReference type="SAM" id="MobiDB-lite"/>
    </source>
</evidence>
<dbReference type="InterPro" id="IPR011330">
    <property type="entry name" value="Glyco_hydro/deAcase_b/a-brl"/>
</dbReference>
<feature type="region of interest" description="Disordered" evidence="3">
    <location>
        <begin position="1"/>
        <end position="35"/>
    </location>
</feature>
<feature type="compositionally biased region" description="Basic residues" evidence="3">
    <location>
        <begin position="22"/>
        <end position="34"/>
    </location>
</feature>
<keyword evidence="2" id="KW-0378">Hydrolase</keyword>
<evidence type="ECO:0000259" key="5">
    <source>
        <dbReference type="PROSITE" id="PS51677"/>
    </source>
</evidence>
<sequence length="275" mass="29710">MTETTETTGTTGTTGAAGRTVRAGRRSRRPRPLRRLAMPLLLTTGLCLGALGLTGTAQAGQAQEQGRGQGNGKGKATAAIVDSTRHGGRTLALTFDDGPNPTDTPELLEVLRKHRVKAVFCLWGDHVRQHPDLVRAIVRGGHTLCNHSMNHDDMGAWDEERIRADLERTSAEIRKAAPGAPIPYFRAPYGSWGKSPEVAASLGMQPLGWRLAIGDWEPPGTDELVRRVTEGVTPGAVVLMHDGGGDRSQTVEAVDRIIPQLRAEGWRFEKPARRG</sequence>
<dbReference type="Gene3D" id="3.20.20.370">
    <property type="entry name" value="Glycoside hydrolase/deacetylase"/>
    <property type="match status" value="1"/>
</dbReference>
<dbReference type="PANTHER" id="PTHR10587:SF133">
    <property type="entry name" value="CHITIN DEACETYLASE 1-RELATED"/>
    <property type="match status" value="1"/>
</dbReference>
<keyword evidence="7" id="KW-1185">Reference proteome</keyword>
<dbReference type="Pfam" id="PF01522">
    <property type="entry name" value="Polysacc_deac_1"/>
    <property type="match status" value="1"/>
</dbReference>
<evidence type="ECO:0000313" key="7">
    <source>
        <dbReference type="Proteomes" id="UP001500058"/>
    </source>
</evidence>
<feature type="domain" description="NodB homology" evidence="5">
    <location>
        <begin position="89"/>
        <end position="269"/>
    </location>
</feature>
<dbReference type="InterPro" id="IPR050248">
    <property type="entry name" value="Polysacc_deacetylase_ArnD"/>
</dbReference>
<dbReference type="RefSeq" id="WP_344633795.1">
    <property type="nucleotide sequence ID" value="NZ_BAAATJ010000039.1"/>
</dbReference>
<dbReference type="PANTHER" id="PTHR10587">
    <property type="entry name" value="GLYCOSYL TRANSFERASE-RELATED"/>
    <property type="match status" value="1"/>
</dbReference>
<keyword evidence="4" id="KW-1133">Transmembrane helix</keyword>
<keyword evidence="4" id="KW-0812">Transmembrane</keyword>
<evidence type="ECO:0000256" key="2">
    <source>
        <dbReference type="ARBA" id="ARBA00022801"/>
    </source>
</evidence>
<dbReference type="SUPFAM" id="SSF88713">
    <property type="entry name" value="Glycoside hydrolase/deacetylase"/>
    <property type="match status" value="1"/>
</dbReference>
<keyword evidence="1" id="KW-0479">Metal-binding</keyword>
<name>A0ABN3J013_9ACTN</name>